<evidence type="ECO:0000313" key="6">
    <source>
        <dbReference type="Proteomes" id="UP001596455"/>
    </source>
</evidence>
<accession>A0ABW2Q4M9</accession>
<evidence type="ECO:0000256" key="1">
    <source>
        <dbReference type="ARBA" id="ARBA00007162"/>
    </source>
</evidence>
<dbReference type="Proteomes" id="UP001596455">
    <property type="component" value="Unassembled WGS sequence"/>
</dbReference>
<protein>
    <submittedName>
        <fullName evidence="5">Phosphate/phosphite/phosphonate ABC transporter substrate-binding protein</fullName>
    </submittedName>
</protein>
<dbReference type="PROSITE" id="PS51257">
    <property type="entry name" value="PROKAR_LIPOPROTEIN"/>
    <property type="match status" value="1"/>
</dbReference>
<name>A0ABW2Q4M9_9MICO</name>
<dbReference type="PANTHER" id="PTHR35841:SF1">
    <property type="entry name" value="PHOSPHONATES-BINDING PERIPLASMIC PROTEIN"/>
    <property type="match status" value="1"/>
</dbReference>
<reference evidence="6" key="1">
    <citation type="journal article" date="2019" name="Int. J. Syst. Evol. Microbiol.">
        <title>The Global Catalogue of Microorganisms (GCM) 10K type strain sequencing project: providing services to taxonomists for standard genome sequencing and annotation.</title>
        <authorList>
            <consortium name="The Broad Institute Genomics Platform"/>
            <consortium name="The Broad Institute Genome Sequencing Center for Infectious Disease"/>
            <person name="Wu L."/>
            <person name="Ma J."/>
        </authorList>
    </citation>
    <scope>NUCLEOTIDE SEQUENCE [LARGE SCALE GENOMIC DNA]</scope>
    <source>
        <strain evidence="6">JCM 1490</strain>
    </source>
</reference>
<dbReference type="PANTHER" id="PTHR35841">
    <property type="entry name" value="PHOSPHONATES-BINDING PERIPLASMIC PROTEIN"/>
    <property type="match status" value="1"/>
</dbReference>
<evidence type="ECO:0000256" key="2">
    <source>
        <dbReference type="ARBA" id="ARBA00022729"/>
    </source>
</evidence>
<dbReference type="Gene3D" id="3.40.190.10">
    <property type="entry name" value="Periplasmic binding protein-like II"/>
    <property type="match status" value="2"/>
</dbReference>
<keyword evidence="6" id="KW-1185">Reference proteome</keyword>
<evidence type="ECO:0000256" key="3">
    <source>
        <dbReference type="SAM" id="MobiDB-lite"/>
    </source>
</evidence>
<evidence type="ECO:0000313" key="5">
    <source>
        <dbReference type="EMBL" id="MFC7403527.1"/>
    </source>
</evidence>
<dbReference type="Pfam" id="PF12974">
    <property type="entry name" value="Phosphonate-bd"/>
    <property type="match status" value="1"/>
</dbReference>
<dbReference type="SUPFAM" id="SSF53850">
    <property type="entry name" value="Periplasmic binding protein-like II"/>
    <property type="match status" value="1"/>
</dbReference>
<proteinExistence type="inferred from homology"/>
<dbReference type="CDD" id="cd01071">
    <property type="entry name" value="PBP2_PhnD_like"/>
    <property type="match status" value="1"/>
</dbReference>
<comment type="caution">
    <text evidence="5">The sequence shown here is derived from an EMBL/GenBank/DDBJ whole genome shotgun (WGS) entry which is preliminary data.</text>
</comment>
<dbReference type="NCBIfam" id="TIGR01098">
    <property type="entry name" value="3A0109s03R"/>
    <property type="match status" value="1"/>
</dbReference>
<dbReference type="RefSeq" id="WP_382390072.1">
    <property type="nucleotide sequence ID" value="NZ_JBHTCQ010000001.1"/>
</dbReference>
<gene>
    <name evidence="5" type="ORF">ACFQQL_00290</name>
</gene>
<dbReference type="InterPro" id="IPR005770">
    <property type="entry name" value="PhnD"/>
</dbReference>
<sequence length="332" mass="34498">MTRPARRPVAALAAAAASALLLAACGSSAAEDADGGAGAGAAAGGGDASSEAGETPETLVFASIPSENASSITEDYGHVMDVIEQETGIPVEQQEATDYAAVIEALRAGQVHVAALGPFSYVTAKDGDAGVELLGAVVDSADEDPGYRSYGIVPAGSDITDLAGFEGQRVCFVDPTSTSGYLYPSAGLMENDIDPENDVEPVLAGGHDASALSVADGTCDAGFAYDTMVTQELVESGQLQEGDLEVVWESEVIPGSPTVMSDRLPQELRDQLSTLFAEDMNVPWMVENGYCESEDDCVMPESHTYGYVPVEDSLYDGIREVCDITRSPSCVE</sequence>
<comment type="similarity">
    <text evidence="1">Belongs to the phosphate/phosphite/phosphonate binding protein family.</text>
</comment>
<dbReference type="EMBL" id="JBHTCQ010000001">
    <property type="protein sequence ID" value="MFC7403527.1"/>
    <property type="molecule type" value="Genomic_DNA"/>
</dbReference>
<organism evidence="5 6">
    <name type="scientific">Georgenia alba</name>
    <dbReference type="NCBI Taxonomy" id="2233858"/>
    <lineage>
        <taxon>Bacteria</taxon>
        <taxon>Bacillati</taxon>
        <taxon>Actinomycetota</taxon>
        <taxon>Actinomycetes</taxon>
        <taxon>Micrococcales</taxon>
        <taxon>Bogoriellaceae</taxon>
        <taxon>Georgenia</taxon>
    </lineage>
</organism>
<feature type="region of interest" description="Disordered" evidence="3">
    <location>
        <begin position="34"/>
        <end position="54"/>
    </location>
</feature>
<keyword evidence="2 4" id="KW-0732">Signal</keyword>
<feature type="signal peptide" evidence="4">
    <location>
        <begin position="1"/>
        <end position="29"/>
    </location>
</feature>
<feature type="compositionally biased region" description="Gly residues" evidence="3">
    <location>
        <begin position="35"/>
        <end position="47"/>
    </location>
</feature>
<feature type="chain" id="PRO_5046007554" evidence="4">
    <location>
        <begin position="30"/>
        <end position="332"/>
    </location>
</feature>
<evidence type="ECO:0000256" key="4">
    <source>
        <dbReference type="SAM" id="SignalP"/>
    </source>
</evidence>